<dbReference type="EMBL" id="JJML01000007">
    <property type="protein sequence ID" value="KGF73484.1"/>
    <property type="molecule type" value="Genomic_DNA"/>
</dbReference>
<name>A0A098TMF3_9CYAN</name>
<organism evidence="3 4">
    <name type="scientific">Neosynechococcus sphagnicola sy1</name>
    <dbReference type="NCBI Taxonomy" id="1497020"/>
    <lineage>
        <taxon>Bacteria</taxon>
        <taxon>Bacillati</taxon>
        <taxon>Cyanobacteriota</taxon>
        <taxon>Cyanophyceae</taxon>
        <taxon>Neosynechococcales</taxon>
        <taxon>Neosynechococcaceae</taxon>
        <taxon>Neosynechococcus</taxon>
    </lineage>
</organism>
<dbReference type="RefSeq" id="WP_036531214.1">
    <property type="nucleotide sequence ID" value="NZ_JJML01000007.1"/>
</dbReference>
<gene>
    <name evidence="3" type="ORF">DO97_18390</name>
</gene>
<feature type="coiled-coil region" evidence="1">
    <location>
        <begin position="9"/>
        <end position="36"/>
    </location>
</feature>
<accession>A0A098TMF3</accession>
<dbReference type="AlphaFoldDB" id="A0A098TMF3"/>
<sequence>MQASEGDTLARIEALVEKNSEAISKLQEDVRRWDERFFQHSRDNITLARAILVASFVAVLLSPALAGITPVIQQLVSGLVGQQGGS</sequence>
<reference evidence="3 4" key="1">
    <citation type="journal article" date="2014" name="Mol. Ecol.">
        <title>Evolution of Synechococcus.</title>
        <authorList>
            <person name="Dvorak P."/>
            <person name="Casamatta D."/>
            <person name="Hasler P."/>
            <person name="Poulickova A."/>
            <person name="Ondrej V."/>
            <person name="Sanges R."/>
        </authorList>
    </citation>
    <scope>NUCLEOTIDE SEQUENCE [LARGE SCALE GENOMIC DNA]</scope>
    <source>
        <strain evidence="3 4">CAUP A 1101</strain>
    </source>
</reference>
<keyword evidence="2" id="KW-1133">Transmembrane helix</keyword>
<feature type="transmembrane region" description="Helical" evidence="2">
    <location>
        <begin position="46"/>
        <end position="68"/>
    </location>
</feature>
<comment type="caution">
    <text evidence="3">The sequence shown here is derived from an EMBL/GenBank/DDBJ whole genome shotgun (WGS) entry which is preliminary data.</text>
</comment>
<dbReference type="Proteomes" id="UP000030170">
    <property type="component" value="Unassembled WGS sequence"/>
</dbReference>
<evidence type="ECO:0000313" key="4">
    <source>
        <dbReference type="Proteomes" id="UP000030170"/>
    </source>
</evidence>
<keyword evidence="2" id="KW-0472">Membrane</keyword>
<keyword evidence="1" id="KW-0175">Coiled coil</keyword>
<evidence type="ECO:0000256" key="2">
    <source>
        <dbReference type="SAM" id="Phobius"/>
    </source>
</evidence>
<evidence type="ECO:0000313" key="3">
    <source>
        <dbReference type="EMBL" id="KGF73484.1"/>
    </source>
</evidence>
<keyword evidence="4" id="KW-1185">Reference proteome</keyword>
<proteinExistence type="predicted"/>
<protein>
    <submittedName>
        <fullName evidence="3">Uncharacterized protein</fullName>
    </submittedName>
</protein>
<evidence type="ECO:0000256" key="1">
    <source>
        <dbReference type="SAM" id="Coils"/>
    </source>
</evidence>
<keyword evidence="2" id="KW-0812">Transmembrane</keyword>